<reference evidence="4" key="1">
    <citation type="submission" date="2016-08" db="EMBL/GenBank/DDBJ databases">
        <authorList>
            <person name="Varghese N."/>
            <person name="Submissions Spin"/>
        </authorList>
    </citation>
    <scope>NUCLEOTIDE SEQUENCE [LARGE SCALE GENOMIC DNA]</scope>
    <source>
        <strain evidence="4">HAMBI 2971</strain>
    </source>
</reference>
<dbReference type="PROSITE" id="PS51740">
    <property type="entry name" value="SPOVT_ABRB"/>
    <property type="match status" value="1"/>
</dbReference>
<evidence type="ECO:0000256" key="1">
    <source>
        <dbReference type="PROSITE-ProRule" id="PRU01076"/>
    </source>
</evidence>
<gene>
    <name evidence="3" type="ORF">GA0061102_102525</name>
</gene>
<dbReference type="GO" id="GO:0003677">
    <property type="term" value="F:DNA binding"/>
    <property type="evidence" value="ECO:0007669"/>
    <property type="project" value="UniProtKB-UniRule"/>
</dbReference>
<feature type="domain" description="SpoVT-AbrB" evidence="2">
    <location>
        <begin position="3"/>
        <end position="48"/>
    </location>
</feature>
<dbReference type="Proteomes" id="UP000199435">
    <property type="component" value="Unassembled WGS sequence"/>
</dbReference>
<dbReference type="InterPro" id="IPR007159">
    <property type="entry name" value="SpoVT-AbrB_dom"/>
</dbReference>
<dbReference type="OrthoDB" id="5459182at2"/>
<dbReference type="RefSeq" id="WP_092852271.1">
    <property type="nucleotide sequence ID" value="NZ_FMAH01000025.1"/>
</dbReference>
<protein>
    <submittedName>
        <fullName evidence="3">Putative addiction module antidote</fullName>
    </submittedName>
</protein>
<accession>A0A1C3W9H4</accession>
<dbReference type="InterPro" id="IPR037914">
    <property type="entry name" value="SpoVT-AbrB_sf"/>
</dbReference>
<dbReference type="NCBIfam" id="TIGR01439">
    <property type="entry name" value="lp_hng_hel_AbrB"/>
    <property type="match status" value="1"/>
</dbReference>
<proteinExistence type="predicted"/>
<evidence type="ECO:0000259" key="2">
    <source>
        <dbReference type="PROSITE" id="PS51740"/>
    </source>
</evidence>
<dbReference type="Pfam" id="PF04014">
    <property type="entry name" value="MazE_antitoxin"/>
    <property type="match status" value="1"/>
</dbReference>
<keyword evidence="4" id="KW-1185">Reference proteome</keyword>
<dbReference type="AlphaFoldDB" id="A0A1C3W9H4"/>
<evidence type="ECO:0000313" key="4">
    <source>
        <dbReference type="Proteomes" id="UP000199435"/>
    </source>
</evidence>
<dbReference type="EMBL" id="FMAH01000025">
    <property type="protein sequence ID" value="SCB36660.1"/>
    <property type="molecule type" value="Genomic_DNA"/>
</dbReference>
<organism evidence="3 4">
    <name type="scientific">Rhizobium miluonense</name>
    <dbReference type="NCBI Taxonomy" id="411945"/>
    <lineage>
        <taxon>Bacteria</taxon>
        <taxon>Pseudomonadati</taxon>
        <taxon>Pseudomonadota</taxon>
        <taxon>Alphaproteobacteria</taxon>
        <taxon>Hyphomicrobiales</taxon>
        <taxon>Rhizobiaceae</taxon>
        <taxon>Rhizobium/Agrobacterium group</taxon>
        <taxon>Rhizobium</taxon>
    </lineage>
</organism>
<dbReference type="SMART" id="SM00966">
    <property type="entry name" value="SpoVT_AbrB"/>
    <property type="match status" value="1"/>
</dbReference>
<dbReference type="InterPro" id="IPR013432">
    <property type="entry name" value="Doc_partner"/>
</dbReference>
<dbReference type="STRING" id="411945.GA0061102_102525"/>
<name>A0A1C3W9H4_9HYPH</name>
<dbReference type="NCBIfam" id="TIGR02609">
    <property type="entry name" value="doc_partner"/>
    <property type="match status" value="1"/>
</dbReference>
<dbReference type="SUPFAM" id="SSF89447">
    <property type="entry name" value="AbrB/MazE/MraZ-like"/>
    <property type="match status" value="1"/>
</dbReference>
<dbReference type="Gene3D" id="2.10.260.10">
    <property type="match status" value="1"/>
</dbReference>
<evidence type="ECO:0000313" key="3">
    <source>
        <dbReference type="EMBL" id="SCB36660.1"/>
    </source>
</evidence>
<sequence>MNVTIRKIGNSEGVIIPKEVLDQLGLGTGDTLELSLKDGGLLMQPTDADFARQIEHAQRFMDQYKVALKKLAE</sequence>
<keyword evidence="1" id="KW-0238">DNA-binding</keyword>